<feature type="transmembrane region" description="Helical" evidence="2">
    <location>
        <begin position="301"/>
        <end position="321"/>
    </location>
</feature>
<feature type="transmembrane region" description="Helical" evidence="2">
    <location>
        <begin position="130"/>
        <end position="153"/>
    </location>
</feature>
<proteinExistence type="predicted"/>
<feature type="transmembrane region" description="Helical" evidence="2">
    <location>
        <begin position="333"/>
        <end position="359"/>
    </location>
</feature>
<dbReference type="EMBL" id="CAUYUJ010014916">
    <property type="protein sequence ID" value="CAK0847620.1"/>
    <property type="molecule type" value="Genomic_DNA"/>
</dbReference>
<sequence>MPGHHPVQTSWSGWYEDERVGTRDNMSFDTLIINNRKVQGHGEDAVGKFSLEGKAEGGSMEFDKTYEGAHTVVYRGRLRDLPEGGQIIEGEWHLQSAPEVRGIFELSRSLEMERKREAAFQMVVARMKMIVGFIRFFLEDVGFSCVQLLYLFWHEESMSPSTRNFTILSLAAGLFLSIAGPISEALKSRRLMRAGGELASPGPPPSVDGGNPTRAAGNAYKHERLADEETPLEEEGGAEGRKPLSGAYRERLEKVEAIQQGELLTGNLDYIDLLMERPDRPAEVPDIAITDIIVTSRGVHAVLLGSVVMHWLFVASVPFVFSPSCHAGAPAKAHLGFMCIAFLCLFTQIWVAAFTKYGYLMLIHAPQQFGFSLLLSFLGNFDAYSDIIFVAMARDCGSKLWMPAAAIYVVGVVCAQALPGIALLAAKHNIPAALKLTELNVLLVLLKPSVG</sequence>
<accession>A0ABN9TNZ8</accession>
<reference evidence="3" key="1">
    <citation type="submission" date="2023-10" db="EMBL/GenBank/DDBJ databases">
        <authorList>
            <person name="Chen Y."/>
            <person name="Shah S."/>
            <person name="Dougan E. K."/>
            <person name="Thang M."/>
            <person name="Chan C."/>
        </authorList>
    </citation>
    <scope>NUCLEOTIDE SEQUENCE [LARGE SCALE GENOMIC DNA]</scope>
</reference>
<organism evidence="3 4">
    <name type="scientific">Prorocentrum cordatum</name>
    <dbReference type="NCBI Taxonomy" id="2364126"/>
    <lineage>
        <taxon>Eukaryota</taxon>
        <taxon>Sar</taxon>
        <taxon>Alveolata</taxon>
        <taxon>Dinophyceae</taxon>
        <taxon>Prorocentrales</taxon>
        <taxon>Prorocentraceae</taxon>
        <taxon>Prorocentrum</taxon>
    </lineage>
</organism>
<evidence type="ECO:0000256" key="2">
    <source>
        <dbReference type="SAM" id="Phobius"/>
    </source>
</evidence>
<keyword evidence="4" id="KW-1185">Reference proteome</keyword>
<gene>
    <name evidence="3" type="ORF">PCOR1329_LOCUS40788</name>
</gene>
<dbReference type="Proteomes" id="UP001189429">
    <property type="component" value="Unassembled WGS sequence"/>
</dbReference>
<comment type="caution">
    <text evidence="3">The sequence shown here is derived from an EMBL/GenBank/DDBJ whole genome shotgun (WGS) entry which is preliminary data.</text>
</comment>
<protein>
    <submittedName>
        <fullName evidence="3">Uncharacterized protein</fullName>
    </submittedName>
</protein>
<feature type="transmembrane region" description="Helical" evidence="2">
    <location>
        <begin position="371"/>
        <end position="393"/>
    </location>
</feature>
<keyword evidence="2" id="KW-0812">Transmembrane</keyword>
<feature type="compositionally biased region" description="Acidic residues" evidence="1">
    <location>
        <begin position="228"/>
        <end position="237"/>
    </location>
</feature>
<feature type="transmembrane region" description="Helical" evidence="2">
    <location>
        <begin position="405"/>
        <end position="426"/>
    </location>
</feature>
<keyword evidence="2" id="KW-1133">Transmembrane helix</keyword>
<evidence type="ECO:0000313" key="4">
    <source>
        <dbReference type="Proteomes" id="UP001189429"/>
    </source>
</evidence>
<feature type="transmembrane region" description="Helical" evidence="2">
    <location>
        <begin position="165"/>
        <end position="183"/>
    </location>
</feature>
<feature type="region of interest" description="Disordered" evidence="1">
    <location>
        <begin position="195"/>
        <end position="243"/>
    </location>
</feature>
<name>A0ABN9TNZ8_9DINO</name>
<evidence type="ECO:0000313" key="3">
    <source>
        <dbReference type="EMBL" id="CAK0847620.1"/>
    </source>
</evidence>
<keyword evidence="2" id="KW-0472">Membrane</keyword>
<evidence type="ECO:0000256" key="1">
    <source>
        <dbReference type="SAM" id="MobiDB-lite"/>
    </source>
</evidence>